<sequence>MPRVKRERQKSHTTLPTGPLRPKAAAAAAAATNDTASPPVPISTPPSSSGASKETDFQLQQLKSKKEKRIERHSNWMDKMNAAQAAQRQQQKQKGRSTNKSVLIRGMGDLNDSLREVKAEIIAQHLLDLDNNSGKAQKTGAQSAAGAVANALNPKSRKARNKAAIKEEKRFGQILVHPAFKADPLATIRQHLANTLPQSKD</sequence>
<reference evidence="1" key="1">
    <citation type="submission" date="2022-07" db="EMBL/GenBank/DDBJ databases">
        <title>Phylogenomic reconstructions and comparative analyses of Kickxellomycotina fungi.</title>
        <authorList>
            <person name="Reynolds N.K."/>
            <person name="Stajich J.E."/>
            <person name="Barry K."/>
            <person name="Grigoriev I.V."/>
            <person name="Crous P."/>
            <person name="Smith M.E."/>
        </authorList>
    </citation>
    <scope>NUCLEOTIDE SEQUENCE</scope>
    <source>
        <strain evidence="1">Benny 63K</strain>
    </source>
</reference>
<evidence type="ECO:0000313" key="1">
    <source>
        <dbReference type="EMBL" id="KAJ1895472.1"/>
    </source>
</evidence>
<name>A0ACC1INM8_9FUNG</name>
<dbReference type="Proteomes" id="UP001150581">
    <property type="component" value="Unassembled WGS sequence"/>
</dbReference>
<proteinExistence type="predicted"/>
<gene>
    <name evidence="1" type="ORF">LPJ66_004575</name>
</gene>
<evidence type="ECO:0000313" key="2">
    <source>
        <dbReference type="Proteomes" id="UP001150581"/>
    </source>
</evidence>
<dbReference type="EMBL" id="JANBPG010000562">
    <property type="protein sequence ID" value="KAJ1895472.1"/>
    <property type="molecule type" value="Genomic_DNA"/>
</dbReference>
<comment type="caution">
    <text evidence="1">The sequence shown here is derived from an EMBL/GenBank/DDBJ whole genome shotgun (WGS) entry which is preliminary data.</text>
</comment>
<protein>
    <submittedName>
        <fullName evidence="1">Uncharacterized protein</fullName>
    </submittedName>
</protein>
<keyword evidence="2" id="KW-1185">Reference proteome</keyword>
<organism evidence="1 2">
    <name type="scientific">Kickxella alabastrina</name>
    <dbReference type="NCBI Taxonomy" id="61397"/>
    <lineage>
        <taxon>Eukaryota</taxon>
        <taxon>Fungi</taxon>
        <taxon>Fungi incertae sedis</taxon>
        <taxon>Zoopagomycota</taxon>
        <taxon>Kickxellomycotina</taxon>
        <taxon>Kickxellomycetes</taxon>
        <taxon>Kickxellales</taxon>
        <taxon>Kickxellaceae</taxon>
        <taxon>Kickxella</taxon>
    </lineage>
</organism>
<accession>A0ACC1INM8</accession>